<comment type="caution">
    <text evidence="1">The sequence shown here is derived from an EMBL/GenBank/DDBJ whole genome shotgun (WGS) entry which is preliminary data.</text>
</comment>
<name>A0A4R2GLG3_9BACT</name>
<dbReference type="Proteomes" id="UP000295221">
    <property type="component" value="Unassembled WGS sequence"/>
</dbReference>
<organism evidence="1 2">
    <name type="scientific">Natronoflexus pectinivorans</name>
    <dbReference type="NCBI Taxonomy" id="682526"/>
    <lineage>
        <taxon>Bacteria</taxon>
        <taxon>Pseudomonadati</taxon>
        <taxon>Bacteroidota</taxon>
        <taxon>Bacteroidia</taxon>
        <taxon>Marinilabiliales</taxon>
        <taxon>Marinilabiliaceae</taxon>
        <taxon>Natronoflexus</taxon>
    </lineage>
</organism>
<gene>
    <name evidence="1" type="ORF">EV194_105135</name>
</gene>
<protein>
    <submittedName>
        <fullName evidence="1">Uncharacterized protein</fullName>
    </submittedName>
</protein>
<dbReference type="EMBL" id="SLWK01000005">
    <property type="protein sequence ID" value="TCO08331.1"/>
    <property type="molecule type" value="Genomic_DNA"/>
</dbReference>
<dbReference type="AlphaFoldDB" id="A0A4R2GLG3"/>
<keyword evidence="2" id="KW-1185">Reference proteome</keyword>
<evidence type="ECO:0000313" key="1">
    <source>
        <dbReference type="EMBL" id="TCO08331.1"/>
    </source>
</evidence>
<evidence type="ECO:0000313" key="2">
    <source>
        <dbReference type="Proteomes" id="UP000295221"/>
    </source>
</evidence>
<accession>A0A4R2GLG3</accession>
<proteinExistence type="predicted"/>
<sequence length="77" mass="9243">MTLKDQKSLQRANKRHVRKIVYPQRMTKSACCRNTYPIYVYSGTDYFLRFPRYGKYKNNDTANSLKKFLIFLHSIQS</sequence>
<reference evidence="1 2" key="1">
    <citation type="submission" date="2019-03" db="EMBL/GenBank/DDBJ databases">
        <title>Genomic Encyclopedia of Type Strains, Phase IV (KMG-IV): sequencing the most valuable type-strain genomes for metagenomic binning, comparative biology and taxonomic classification.</title>
        <authorList>
            <person name="Goeker M."/>
        </authorList>
    </citation>
    <scope>NUCLEOTIDE SEQUENCE [LARGE SCALE GENOMIC DNA]</scope>
    <source>
        <strain evidence="1 2">DSM 24179</strain>
    </source>
</reference>